<evidence type="ECO:0000313" key="17">
    <source>
        <dbReference type="Proteomes" id="UP000002358"/>
    </source>
</evidence>
<comment type="similarity">
    <text evidence="4">Belongs to the spire family.</text>
</comment>
<dbReference type="GO" id="GO:0048193">
    <property type="term" value="P:Golgi vesicle transport"/>
    <property type="evidence" value="ECO:0007669"/>
    <property type="project" value="TreeGrafter"/>
</dbReference>
<keyword evidence="8" id="KW-0677">Repeat</keyword>
<dbReference type="GO" id="GO:0003779">
    <property type="term" value="F:actin binding"/>
    <property type="evidence" value="ECO:0007669"/>
    <property type="project" value="UniProtKB-KW"/>
</dbReference>
<protein>
    <recommendedName>
        <fullName evidence="15">KIND domain-containing protein</fullName>
    </recommendedName>
</protein>
<dbReference type="EnsemblMetazoa" id="XM_031928198">
    <property type="protein sequence ID" value="XP_031784058"/>
    <property type="gene ID" value="LOC103317188"/>
</dbReference>
<proteinExistence type="inferred from homology"/>
<dbReference type="SMR" id="A0A7M7QE68"/>
<dbReference type="EnsemblMetazoa" id="XM_031928197">
    <property type="protein sequence ID" value="XP_031784057"/>
    <property type="gene ID" value="LOC103317188"/>
</dbReference>
<evidence type="ECO:0000256" key="3">
    <source>
        <dbReference type="ARBA" id="ARBA00004413"/>
    </source>
</evidence>
<name>A0A7M7QE68_NASVI</name>
<keyword evidence="13" id="KW-0968">Cytoplasmic vesicle</keyword>
<dbReference type="RefSeq" id="XP_031784058.1">
    <property type="nucleotide sequence ID" value="XM_031928198.2"/>
</dbReference>
<accession>A0A7M7QE68</accession>
<dbReference type="KEGG" id="nvi:103317188"/>
<dbReference type="GO" id="GO:0005938">
    <property type="term" value="C:cell cortex"/>
    <property type="evidence" value="ECO:0007669"/>
    <property type="project" value="TreeGrafter"/>
</dbReference>
<dbReference type="AlphaFoldDB" id="A0A7M7QE68"/>
<evidence type="ECO:0000256" key="11">
    <source>
        <dbReference type="ARBA" id="ARBA00023203"/>
    </source>
</evidence>
<dbReference type="FunCoup" id="A0A7M7QE68">
    <property type="interactions" value="339"/>
</dbReference>
<dbReference type="PROSITE" id="PS51377">
    <property type="entry name" value="KIND"/>
    <property type="match status" value="1"/>
</dbReference>
<dbReference type="GO" id="GO:0015031">
    <property type="term" value="P:protein transport"/>
    <property type="evidence" value="ECO:0007669"/>
    <property type="project" value="UniProtKB-KW"/>
</dbReference>
<dbReference type="GO" id="GO:0051639">
    <property type="term" value="P:actin filament network formation"/>
    <property type="evidence" value="ECO:0007669"/>
    <property type="project" value="TreeGrafter"/>
</dbReference>
<dbReference type="GO" id="GO:0051295">
    <property type="term" value="P:establishment of meiotic spindle localization"/>
    <property type="evidence" value="ECO:0007669"/>
    <property type="project" value="TreeGrafter"/>
</dbReference>
<keyword evidence="9" id="KW-0653">Protein transport</keyword>
<dbReference type="GeneID" id="103317188"/>
<dbReference type="Proteomes" id="UP000002358">
    <property type="component" value="Unassembled WGS sequence"/>
</dbReference>
<keyword evidence="17" id="KW-1185">Reference proteome</keyword>
<sequence>MMSENGSQRNIAIDNNFVNLQNILELLNFPINEEQAWSICYQALKFFLDESNVFCRILKFSQILLHKNGNVTLELLKDAENVRDVTEKDAIFSLGLILFNALDYGLSEEVEISLRPELQHLIACMTNLSIDISVDLGDKDNEKIVNDQEVSHRGRQMTNQILHMCIKNLRMTDNDEVDTYYKNVISSLVCESTEIFNCLNREFIGQKIAKSRNMKVDSECTETTNLQYANSADGRIWRAIQVRFWGQVIDELEKKITVFSDDDDTDDDDDDDNDRKCNHDDHLRYVPYLLKKKKKCKSSAHEILMDDIRKRRYCLKNISRSSISLKKDSFSAILELVKSKPQLKKASDRVLPPLKKEYNLHELLMESIKRPPKPLRSTRNPKMSDQNIFWLDVDIESTNNYFKKEEMLPTSQNLRKLIPVDFDLKLDEDEEDDADNNITIDSNVRKNIVIHKSSKCISKLLRSVDKIENTNSRDDSWKLHDGLQLTKHEYHKFCDVQLESYDLATQCPSRQVSARKHRDEFQIISKYSKDDPDNEYQQDSRKNCLNFQSSNVQFTLIKKPVPKPRNTIEKGKTSLSDETSNEKVVNQCLNEMLLEDRLSLTLEEIVHIRNVLTKAELESLPVEGSVKEDVEKRRICFLCLKTRFGILGPWGQRCRLCDRTICVKCYSKMKIPTDHFSQVPVLLLSPALLLSPSSMQSDSDVIKNSWSKCNRAFDSAPTSPAAKRQNPEIPNDILLKPSNKTKFTKQSETSNKTFKNILYETTAARFDYEKRTFLEASESPIKFSIARTLRAQYRNNPDQELKIDRLRGISMVVCHDCRLMVAQIIKSSRSTRANIRNNVISRLTLNLSPAYI</sequence>
<evidence type="ECO:0000256" key="9">
    <source>
        <dbReference type="ARBA" id="ARBA00022927"/>
    </source>
</evidence>
<dbReference type="Gene3D" id="1.10.510.10">
    <property type="entry name" value="Transferase(Phosphotransferase) domain 1"/>
    <property type="match status" value="1"/>
</dbReference>
<feature type="region of interest" description="Disordered" evidence="14">
    <location>
        <begin position="714"/>
        <end position="735"/>
    </location>
</feature>
<dbReference type="GO" id="GO:0005856">
    <property type="term" value="C:cytoskeleton"/>
    <property type="evidence" value="ECO:0007669"/>
    <property type="project" value="UniProtKB-SubCell"/>
</dbReference>
<evidence type="ECO:0000256" key="12">
    <source>
        <dbReference type="ARBA" id="ARBA00023212"/>
    </source>
</evidence>
<keyword evidence="11" id="KW-0009">Actin-binding</keyword>
<dbReference type="InParanoid" id="A0A7M7QE68"/>
<evidence type="ECO:0000259" key="15">
    <source>
        <dbReference type="PROSITE" id="PS51377"/>
    </source>
</evidence>
<evidence type="ECO:0000256" key="4">
    <source>
        <dbReference type="ARBA" id="ARBA00010956"/>
    </source>
</evidence>
<keyword evidence="10" id="KW-0472">Membrane</keyword>
<organism evidence="16 17">
    <name type="scientific">Nasonia vitripennis</name>
    <name type="common">Parasitic wasp</name>
    <dbReference type="NCBI Taxonomy" id="7425"/>
    <lineage>
        <taxon>Eukaryota</taxon>
        <taxon>Metazoa</taxon>
        <taxon>Ecdysozoa</taxon>
        <taxon>Arthropoda</taxon>
        <taxon>Hexapoda</taxon>
        <taxon>Insecta</taxon>
        <taxon>Pterygota</taxon>
        <taxon>Neoptera</taxon>
        <taxon>Endopterygota</taxon>
        <taxon>Hymenoptera</taxon>
        <taxon>Apocrita</taxon>
        <taxon>Proctotrupomorpha</taxon>
        <taxon>Chalcidoidea</taxon>
        <taxon>Pteromalidae</taxon>
        <taxon>Pteromalinae</taxon>
        <taxon>Nasonia</taxon>
    </lineage>
</organism>
<dbReference type="InterPro" id="IPR029901">
    <property type="entry name" value="Spire"/>
</dbReference>
<dbReference type="Gene3D" id="3.30.40.10">
    <property type="entry name" value="Zinc/RING finger domain, C3HC4 (zinc finger)"/>
    <property type="match status" value="1"/>
</dbReference>
<dbReference type="GO" id="GO:0005886">
    <property type="term" value="C:plasma membrane"/>
    <property type="evidence" value="ECO:0007669"/>
    <property type="project" value="UniProtKB-SubCell"/>
</dbReference>
<dbReference type="InterPro" id="IPR011011">
    <property type="entry name" value="Znf_FYVE_PHD"/>
</dbReference>
<dbReference type="CTD" id="45931"/>
<dbReference type="InterPro" id="IPR011019">
    <property type="entry name" value="KIND_dom"/>
</dbReference>
<evidence type="ECO:0000256" key="2">
    <source>
        <dbReference type="ARBA" id="ARBA00004245"/>
    </source>
</evidence>
<dbReference type="GO" id="GO:0045010">
    <property type="term" value="P:actin nucleation"/>
    <property type="evidence" value="ECO:0007669"/>
    <property type="project" value="InterPro"/>
</dbReference>
<dbReference type="PANTHER" id="PTHR21345">
    <property type="entry name" value="SPIRE"/>
    <property type="match status" value="1"/>
</dbReference>
<dbReference type="GO" id="GO:0030659">
    <property type="term" value="C:cytoplasmic vesicle membrane"/>
    <property type="evidence" value="ECO:0007669"/>
    <property type="project" value="UniProtKB-SubCell"/>
</dbReference>
<keyword evidence="6" id="KW-1003">Cell membrane</keyword>
<dbReference type="SUPFAM" id="SSF57903">
    <property type="entry name" value="FYVE/PHD zinc finger"/>
    <property type="match status" value="1"/>
</dbReference>
<dbReference type="GO" id="GO:0030041">
    <property type="term" value="P:actin filament polymerization"/>
    <property type="evidence" value="ECO:0007669"/>
    <property type="project" value="TreeGrafter"/>
</dbReference>
<dbReference type="InterPro" id="IPR013083">
    <property type="entry name" value="Znf_RING/FYVE/PHD"/>
</dbReference>
<evidence type="ECO:0000256" key="1">
    <source>
        <dbReference type="ARBA" id="ARBA00004180"/>
    </source>
</evidence>
<keyword evidence="5" id="KW-0813">Transport</keyword>
<keyword evidence="7" id="KW-0963">Cytoplasm</keyword>
<dbReference type="GO" id="GO:0036089">
    <property type="term" value="P:cleavage furrow formation"/>
    <property type="evidence" value="ECO:0007669"/>
    <property type="project" value="TreeGrafter"/>
</dbReference>
<dbReference type="GO" id="GO:0040038">
    <property type="term" value="P:polar body extrusion after meiotic divisions"/>
    <property type="evidence" value="ECO:0007669"/>
    <property type="project" value="TreeGrafter"/>
</dbReference>
<evidence type="ECO:0000256" key="13">
    <source>
        <dbReference type="ARBA" id="ARBA00023329"/>
    </source>
</evidence>
<evidence type="ECO:0000256" key="6">
    <source>
        <dbReference type="ARBA" id="ARBA00022475"/>
    </source>
</evidence>
<evidence type="ECO:0000313" key="16">
    <source>
        <dbReference type="EnsemblMetazoa" id="XP_031784057"/>
    </source>
</evidence>
<dbReference type="Pfam" id="PF16474">
    <property type="entry name" value="KIND"/>
    <property type="match status" value="1"/>
</dbReference>
<dbReference type="GO" id="GO:0008017">
    <property type="term" value="F:microtubule binding"/>
    <property type="evidence" value="ECO:0007669"/>
    <property type="project" value="TreeGrafter"/>
</dbReference>
<dbReference type="OrthoDB" id="10043757at2759"/>
<reference evidence="16" key="1">
    <citation type="submission" date="2021-01" db="UniProtKB">
        <authorList>
            <consortium name="EnsemblMetazoa"/>
        </authorList>
    </citation>
    <scope>IDENTIFICATION</scope>
</reference>
<evidence type="ECO:0000256" key="14">
    <source>
        <dbReference type="SAM" id="MobiDB-lite"/>
    </source>
</evidence>
<evidence type="ECO:0000256" key="8">
    <source>
        <dbReference type="ARBA" id="ARBA00022737"/>
    </source>
</evidence>
<feature type="domain" description="KIND" evidence="15">
    <location>
        <begin position="18"/>
        <end position="195"/>
    </location>
</feature>
<dbReference type="RefSeq" id="XP_031784057.1">
    <property type="nucleotide sequence ID" value="XM_031928197.1"/>
</dbReference>
<evidence type="ECO:0000256" key="10">
    <source>
        <dbReference type="ARBA" id="ARBA00023136"/>
    </source>
</evidence>
<dbReference type="SMART" id="SM00750">
    <property type="entry name" value="KIND"/>
    <property type="match status" value="1"/>
</dbReference>
<evidence type="ECO:0000256" key="5">
    <source>
        <dbReference type="ARBA" id="ARBA00022448"/>
    </source>
</evidence>
<evidence type="ECO:0000256" key="7">
    <source>
        <dbReference type="ARBA" id="ARBA00022490"/>
    </source>
</evidence>
<keyword evidence="12" id="KW-0206">Cytoskeleton</keyword>
<comment type="subcellular location">
    <subcellularLocation>
        <location evidence="3">Cell membrane</location>
        <topology evidence="3">Peripheral membrane protein</topology>
        <orientation evidence="3">Cytoplasmic side</orientation>
    </subcellularLocation>
    <subcellularLocation>
        <location evidence="2">Cytoplasm</location>
        <location evidence="2">Cytoskeleton</location>
    </subcellularLocation>
    <subcellularLocation>
        <location evidence="1">Cytoplasmic vesicle membrane</location>
        <topology evidence="1">Peripheral membrane protein</topology>
        <orientation evidence="1">Cytoplasmic side</orientation>
    </subcellularLocation>
</comment>
<dbReference type="PANTHER" id="PTHR21345:SF3">
    <property type="entry name" value="PROTEIN SPIRE"/>
    <property type="match status" value="1"/>
</dbReference>